<evidence type="ECO:0000259" key="15">
    <source>
        <dbReference type="SMART" id="SM00085"/>
    </source>
</evidence>
<dbReference type="PANTHER" id="PTHR11716:SF47">
    <property type="entry name" value="PHOSPHOLIPASE A2-ALPHA"/>
    <property type="match status" value="1"/>
</dbReference>
<comment type="subcellular location">
    <subcellularLocation>
        <location evidence="1 14">Secreted</location>
    </subcellularLocation>
</comment>
<feature type="disulfide bond" evidence="12">
    <location>
        <begin position="71"/>
        <end position="130"/>
    </location>
</feature>
<dbReference type="PROSITE" id="PS00118">
    <property type="entry name" value="PA2_HIS"/>
    <property type="match status" value="1"/>
</dbReference>
<keyword evidence="9 12" id="KW-1015">Disulfide bond</keyword>
<evidence type="ECO:0000256" key="11">
    <source>
        <dbReference type="PIRSR" id="PIRSR601211-2"/>
    </source>
</evidence>
<dbReference type="Pfam" id="PF00068">
    <property type="entry name" value="Phospholip_A2_1"/>
    <property type="match status" value="1"/>
</dbReference>
<dbReference type="GO" id="GO:0004623">
    <property type="term" value="F:phospholipase A2 activity"/>
    <property type="evidence" value="ECO:0007669"/>
    <property type="project" value="UniProtKB-EC"/>
</dbReference>
<feature type="disulfide bond" evidence="12">
    <location>
        <begin position="78"/>
        <end position="123"/>
    </location>
</feature>
<dbReference type="InterPro" id="IPR016090">
    <property type="entry name" value="PLA2-like_dom"/>
</dbReference>
<keyword evidence="7" id="KW-0442">Lipid degradation</keyword>
<accession>A0A8S3SCI4</accession>
<feature type="signal peptide" evidence="14">
    <location>
        <begin position="1"/>
        <end position="19"/>
    </location>
</feature>
<keyword evidence="14" id="KW-0732">Signal</keyword>
<dbReference type="PANTHER" id="PTHR11716">
    <property type="entry name" value="PHOSPHOLIPASE A2 FAMILY MEMBER"/>
    <property type="match status" value="1"/>
</dbReference>
<comment type="cofactor">
    <cofactor evidence="11">
        <name>Ca(2+)</name>
        <dbReference type="ChEBI" id="CHEBI:29108"/>
    </cofactor>
    <text evidence="11">Binds 1 Ca(2+) ion per subunit.</text>
</comment>
<gene>
    <name evidence="16" type="ORF">MEDL_29920</name>
</gene>
<keyword evidence="6 11" id="KW-0106">Calcium</keyword>
<evidence type="ECO:0000256" key="14">
    <source>
        <dbReference type="RuleBase" id="RU361236"/>
    </source>
</evidence>
<dbReference type="InterPro" id="IPR036444">
    <property type="entry name" value="PLipase_A2_dom_sf"/>
</dbReference>
<sequence length="157" mass="17860">MLPRSGIVLILCMLYLANALNMRLRNRKAHLETSNLLTRSTINREADDYSGYGNYCGVGGRGPVLDPIDACCKEHDDCYLVIDTLLGCNSVDTNFILSFDENAQELNCSQEVVNTCRRRVCVCDVDFARCLQINDVYYDPSQIQPARRKRTFKSFFL</sequence>
<dbReference type="GO" id="GO:0005509">
    <property type="term" value="F:calcium ion binding"/>
    <property type="evidence" value="ECO:0007669"/>
    <property type="project" value="InterPro"/>
</dbReference>
<feature type="disulfide bond" evidence="12">
    <location>
        <begin position="88"/>
        <end position="116"/>
    </location>
</feature>
<evidence type="ECO:0000256" key="4">
    <source>
        <dbReference type="ARBA" id="ARBA00022723"/>
    </source>
</evidence>
<keyword evidence="3 14" id="KW-0964">Secreted</keyword>
<evidence type="ECO:0000256" key="5">
    <source>
        <dbReference type="ARBA" id="ARBA00022801"/>
    </source>
</evidence>
<keyword evidence="8 14" id="KW-0443">Lipid metabolism</keyword>
<dbReference type="EMBL" id="CAJPWZ010001473">
    <property type="protein sequence ID" value="CAG2216197.1"/>
    <property type="molecule type" value="Genomic_DNA"/>
</dbReference>
<comment type="similarity">
    <text evidence="13">Belongs to the phospholipase A2 family.</text>
</comment>
<reference evidence="16" key="1">
    <citation type="submission" date="2021-03" db="EMBL/GenBank/DDBJ databases">
        <authorList>
            <person name="Bekaert M."/>
        </authorList>
    </citation>
    <scope>NUCLEOTIDE SEQUENCE</scope>
</reference>
<comment type="caution">
    <text evidence="16">The sequence shown here is derived from an EMBL/GenBank/DDBJ whole genome shotgun (WGS) entry which is preliminary data.</text>
</comment>
<evidence type="ECO:0000256" key="7">
    <source>
        <dbReference type="ARBA" id="ARBA00022963"/>
    </source>
</evidence>
<dbReference type="GO" id="GO:0050482">
    <property type="term" value="P:arachidonate secretion"/>
    <property type="evidence" value="ECO:0007669"/>
    <property type="project" value="InterPro"/>
</dbReference>
<evidence type="ECO:0000313" key="17">
    <source>
        <dbReference type="Proteomes" id="UP000683360"/>
    </source>
</evidence>
<evidence type="ECO:0000256" key="6">
    <source>
        <dbReference type="ARBA" id="ARBA00022837"/>
    </source>
</evidence>
<evidence type="ECO:0000256" key="9">
    <source>
        <dbReference type="ARBA" id="ARBA00023157"/>
    </source>
</evidence>
<dbReference type="GO" id="GO:0006644">
    <property type="term" value="P:phospholipid metabolic process"/>
    <property type="evidence" value="ECO:0007669"/>
    <property type="project" value="InterPro"/>
</dbReference>
<feature type="chain" id="PRO_5035958906" description="Phospholipase A2" evidence="14">
    <location>
        <begin position="20"/>
        <end position="157"/>
    </location>
</feature>
<dbReference type="GO" id="GO:0005576">
    <property type="term" value="C:extracellular region"/>
    <property type="evidence" value="ECO:0007669"/>
    <property type="project" value="UniProtKB-SubCell"/>
</dbReference>
<dbReference type="Gene3D" id="1.20.90.10">
    <property type="entry name" value="Phospholipase A2 domain"/>
    <property type="match status" value="1"/>
</dbReference>
<proteinExistence type="inferred from homology"/>
<evidence type="ECO:0000256" key="1">
    <source>
        <dbReference type="ARBA" id="ARBA00004613"/>
    </source>
</evidence>
<dbReference type="PRINTS" id="PR00389">
    <property type="entry name" value="PHPHLIPASEA2"/>
</dbReference>
<dbReference type="EC" id="3.1.1.4" evidence="2 14"/>
<dbReference type="GO" id="GO:0016042">
    <property type="term" value="P:lipid catabolic process"/>
    <property type="evidence" value="ECO:0007669"/>
    <property type="project" value="UniProtKB-KW"/>
</dbReference>
<dbReference type="OrthoDB" id="6065025at2759"/>
<feature type="binding site" evidence="11">
    <location>
        <position position="59"/>
    </location>
    <ligand>
        <name>Ca(2+)</name>
        <dbReference type="ChEBI" id="CHEBI:29108"/>
    </ligand>
</feature>
<evidence type="ECO:0000256" key="12">
    <source>
        <dbReference type="PIRSR" id="PIRSR601211-3"/>
    </source>
</evidence>
<feature type="domain" description="Phospholipase A2-like central" evidence="15">
    <location>
        <begin position="29"/>
        <end position="150"/>
    </location>
</feature>
<feature type="disulfide bond" evidence="12">
    <location>
        <begin position="108"/>
        <end position="121"/>
    </location>
</feature>
<dbReference type="InterPro" id="IPR001211">
    <property type="entry name" value="PLA2"/>
</dbReference>
<evidence type="ECO:0000256" key="10">
    <source>
        <dbReference type="PIRSR" id="PIRSR601211-1"/>
    </source>
</evidence>
<evidence type="ECO:0000256" key="2">
    <source>
        <dbReference type="ARBA" id="ARBA00013278"/>
    </source>
</evidence>
<dbReference type="SUPFAM" id="SSF48619">
    <property type="entry name" value="Phospholipase A2, PLA2"/>
    <property type="match status" value="1"/>
</dbReference>
<evidence type="ECO:0000256" key="13">
    <source>
        <dbReference type="RuleBase" id="RU003654"/>
    </source>
</evidence>
<keyword evidence="17" id="KW-1185">Reference proteome</keyword>
<keyword evidence="4 11" id="KW-0479">Metal-binding</keyword>
<feature type="binding site" evidence="11">
    <location>
        <position position="55"/>
    </location>
    <ligand>
        <name>Ca(2+)</name>
        <dbReference type="ChEBI" id="CHEBI:29108"/>
    </ligand>
</feature>
<protein>
    <recommendedName>
        <fullName evidence="2 14">Phospholipase A2</fullName>
        <ecNumber evidence="2 14">3.1.1.4</ecNumber>
    </recommendedName>
</protein>
<feature type="active site" evidence="10">
    <location>
        <position position="124"/>
    </location>
</feature>
<dbReference type="SMART" id="SM00085">
    <property type="entry name" value="PA2c"/>
    <property type="match status" value="1"/>
</dbReference>
<dbReference type="Proteomes" id="UP000683360">
    <property type="component" value="Unassembled WGS sequence"/>
</dbReference>
<evidence type="ECO:0000313" key="16">
    <source>
        <dbReference type="EMBL" id="CAG2216197.1"/>
    </source>
</evidence>
<feature type="binding site" evidence="11">
    <location>
        <position position="76"/>
    </location>
    <ligand>
        <name>Ca(2+)</name>
        <dbReference type="ChEBI" id="CHEBI:29108"/>
    </ligand>
</feature>
<evidence type="ECO:0000256" key="3">
    <source>
        <dbReference type="ARBA" id="ARBA00022525"/>
    </source>
</evidence>
<dbReference type="AlphaFoldDB" id="A0A8S3SCI4"/>
<dbReference type="InterPro" id="IPR033113">
    <property type="entry name" value="PLA2_histidine"/>
</dbReference>
<comment type="catalytic activity">
    <reaction evidence="14">
        <text>a 1,2-diacyl-sn-glycero-3-phosphocholine + H2O = a 1-acyl-sn-glycero-3-phosphocholine + a fatty acid + H(+)</text>
        <dbReference type="Rhea" id="RHEA:15801"/>
        <dbReference type="ChEBI" id="CHEBI:15377"/>
        <dbReference type="ChEBI" id="CHEBI:15378"/>
        <dbReference type="ChEBI" id="CHEBI:28868"/>
        <dbReference type="ChEBI" id="CHEBI:57643"/>
        <dbReference type="ChEBI" id="CHEBI:58168"/>
        <dbReference type="EC" id="3.1.1.4"/>
    </reaction>
</comment>
<evidence type="ECO:0000256" key="8">
    <source>
        <dbReference type="ARBA" id="ARBA00023098"/>
    </source>
</evidence>
<feature type="active site" evidence="10">
    <location>
        <position position="75"/>
    </location>
</feature>
<organism evidence="16 17">
    <name type="scientific">Mytilus edulis</name>
    <name type="common">Blue mussel</name>
    <dbReference type="NCBI Taxonomy" id="6550"/>
    <lineage>
        <taxon>Eukaryota</taxon>
        <taxon>Metazoa</taxon>
        <taxon>Spiralia</taxon>
        <taxon>Lophotrochozoa</taxon>
        <taxon>Mollusca</taxon>
        <taxon>Bivalvia</taxon>
        <taxon>Autobranchia</taxon>
        <taxon>Pteriomorphia</taxon>
        <taxon>Mytilida</taxon>
        <taxon>Mytiloidea</taxon>
        <taxon>Mytilidae</taxon>
        <taxon>Mytilinae</taxon>
        <taxon>Mytilus</taxon>
    </lineage>
</organism>
<keyword evidence="5 14" id="KW-0378">Hydrolase</keyword>
<feature type="disulfide bond" evidence="12">
    <location>
        <begin position="56"/>
        <end position="72"/>
    </location>
</feature>
<feature type="binding site" evidence="11">
    <location>
        <position position="57"/>
    </location>
    <ligand>
        <name>Ca(2+)</name>
        <dbReference type="ChEBI" id="CHEBI:29108"/>
    </ligand>
</feature>
<name>A0A8S3SCI4_MYTED</name>